<organism evidence="1 2">
    <name type="scientific">Lederbergia citri</name>
    <dbReference type="NCBI Taxonomy" id="2833580"/>
    <lineage>
        <taxon>Bacteria</taxon>
        <taxon>Bacillati</taxon>
        <taxon>Bacillota</taxon>
        <taxon>Bacilli</taxon>
        <taxon>Bacillales</taxon>
        <taxon>Bacillaceae</taxon>
        <taxon>Lederbergia</taxon>
    </lineage>
</organism>
<evidence type="ECO:0000313" key="1">
    <source>
        <dbReference type="EMBL" id="MBS4195286.1"/>
    </source>
</evidence>
<evidence type="ECO:0000313" key="2">
    <source>
        <dbReference type="Proteomes" id="UP000681414"/>
    </source>
</evidence>
<gene>
    <name evidence="1" type="ORF">KHA97_09475</name>
</gene>
<dbReference type="PANTHER" id="PTHR43649">
    <property type="entry name" value="ARABINOSE-BINDING PROTEIN-RELATED"/>
    <property type="match status" value="1"/>
</dbReference>
<dbReference type="SUPFAM" id="SSF53850">
    <property type="entry name" value="Periplasmic binding protein-like II"/>
    <property type="match status" value="1"/>
</dbReference>
<comment type="caution">
    <text evidence="1">The sequence shown here is derived from an EMBL/GenBank/DDBJ whole genome shotgun (WGS) entry which is preliminary data.</text>
</comment>
<dbReference type="RefSeq" id="WP_213124515.1">
    <property type="nucleotide sequence ID" value="NZ_JAGYPG010000002.1"/>
</dbReference>
<protein>
    <submittedName>
        <fullName evidence="1">Sugar ABC transporter substrate-binding protein</fullName>
    </submittedName>
</protein>
<dbReference type="CDD" id="cd13585">
    <property type="entry name" value="PBP2_TMBP_like"/>
    <property type="match status" value="1"/>
</dbReference>
<dbReference type="InterPro" id="IPR006059">
    <property type="entry name" value="SBP"/>
</dbReference>
<dbReference type="PANTHER" id="PTHR43649:SF12">
    <property type="entry name" value="DIACETYLCHITOBIOSE BINDING PROTEIN DASA"/>
    <property type="match status" value="1"/>
</dbReference>
<keyword evidence="2" id="KW-1185">Reference proteome</keyword>
<proteinExistence type="predicted"/>
<name>A0A942TEG6_9BACI</name>
<reference evidence="1 2" key="1">
    <citation type="submission" date="2021-05" db="EMBL/GenBank/DDBJ databases">
        <title>Novel Bacillus species.</title>
        <authorList>
            <person name="Liu G."/>
        </authorList>
    </citation>
    <scope>NUCLEOTIDE SEQUENCE [LARGE SCALE GENOMIC DNA]</scope>
    <source>
        <strain evidence="2">FJAT-49780</strain>
    </source>
</reference>
<accession>A0A942TEG6</accession>
<dbReference type="EMBL" id="JAGYPG010000002">
    <property type="protein sequence ID" value="MBS4195286.1"/>
    <property type="molecule type" value="Genomic_DNA"/>
</dbReference>
<dbReference type="AlphaFoldDB" id="A0A942TEG6"/>
<sequence length="482" mass="53000">MLKIIQLAIENVVTKGTIIKGVIGLKKVSSIYKIFMMMLILVISAALTGCGGSESSGGSSGGSGGGGGKGGKKVEITWLVRTDANMIEWEKQTIKDFEAKNPNIKVKLETIPQDDIDQRLTTMISSKTVPDVWSSNWANSGFATYRGMDALLDLTPYVENDAQQLSGIPENLMDIYKVDGKIYGIPMLGIGSFLFYNKDLLDEAGLEYPPTDWDDTSWNWDKALDYAKKLTKDTGKSEDKVYGLLYSSAANLKTWDFGGDFFRPEAYTTGVMGEPTILDNPKNEQAIQFGADLILKHKVSPNPAALDAVSQLGDPFMTGKIAMVVNGGWGFWAYKPAEFNWGVAPIPYADGRQPTLYVDPWNISKDSKHPDEAWEFVKFLADPNGAAKSFMQATSATPADASLMEDWAKQMSEITGMSVEDVKQVNEGAFKYGRESDNHLIMKFSTISTTINQTMNAINEGKKSVKEGLEEIDKNLRSLKLD</sequence>
<dbReference type="Pfam" id="PF01547">
    <property type="entry name" value="SBP_bac_1"/>
    <property type="match status" value="1"/>
</dbReference>
<dbReference type="InterPro" id="IPR050490">
    <property type="entry name" value="Bact_solute-bd_prot1"/>
</dbReference>
<dbReference type="Gene3D" id="3.40.190.10">
    <property type="entry name" value="Periplasmic binding protein-like II"/>
    <property type="match status" value="1"/>
</dbReference>
<dbReference type="Proteomes" id="UP000681414">
    <property type="component" value="Unassembled WGS sequence"/>
</dbReference>